<reference evidence="3" key="2">
    <citation type="submission" date="2015-01" db="EMBL/GenBank/DDBJ databases">
        <title>Evolutionary Origins and Diversification of the Mycorrhizal Mutualists.</title>
        <authorList>
            <consortium name="DOE Joint Genome Institute"/>
            <consortium name="Mycorrhizal Genomics Consortium"/>
            <person name="Kohler A."/>
            <person name="Kuo A."/>
            <person name="Nagy L.G."/>
            <person name="Floudas D."/>
            <person name="Copeland A."/>
            <person name="Barry K.W."/>
            <person name="Cichocki N."/>
            <person name="Veneault-Fourrey C."/>
            <person name="LaButti K."/>
            <person name="Lindquist E.A."/>
            <person name="Lipzen A."/>
            <person name="Lundell T."/>
            <person name="Morin E."/>
            <person name="Murat C."/>
            <person name="Riley R."/>
            <person name="Ohm R."/>
            <person name="Sun H."/>
            <person name="Tunlid A."/>
            <person name="Henrissat B."/>
            <person name="Grigoriev I.V."/>
            <person name="Hibbett D.S."/>
            <person name="Martin F."/>
        </authorList>
    </citation>
    <scope>NUCLEOTIDE SEQUENCE [LARGE SCALE GENOMIC DNA]</scope>
    <source>
        <strain evidence="3">UH-Slu-Lm8-n1</strain>
    </source>
</reference>
<feature type="transmembrane region" description="Helical" evidence="1">
    <location>
        <begin position="57"/>
        <end position="82"/>
    </location>
</feature>
<keyword evidence="3" id="KW-1185">Reference proteome</keyword>
<accession>A0A0D0ATF0</accession>
<dbReference type="OrthoDB" id="9451547at2759"/>
<organism evidence="2 3">
    <name type="scientific">Suillus luteus UH-Slu-Lm8-n1</name>
    <dbReference type="NCBI Taxonomy" id="930992"/>
    <lineage>
        <taxon>Eukaryota</taxon>
        <taxon>Fungi</taxon>
        <taxon>Dikarya</taxon>
        <taxon>Basidiomycota</taxon>
        <taxon>Agaricomycotina</taxon>
        <taxon>Agaricomycetes</taxon>
        <taxon>Agaricomycetidae</taxon>
        <taxon>Boletales</taxon>
        <taxon>Suillineae</taxon>
        <taxon>Suillaceae</taxon>
        <taxon>Suillus</taxon>
    </lineage>
</organism>
<name>A0A0D0ATF0_9AGAM</name>
<dbReference type="PANTHER" id="PTHR35043">
    <property type="entry name" value="TRANSCRIPTION FACTOR DOMAIN-CONTAINING PROTEIN"/>
    <property type="match status" value="1"/>
</dbReference>
<proteinExistence type="predicted"/>
<evidence type="ECO:0000313" key="3">
    <source>
        <dbReference type="Proteomes" id="UP000054485"/>
    </source>
</evidence>
<dbReference type="HOGENOM" id="CLU_145548_0_0_1"/>
<dbReference type="InParanoid" id="A0A0D0ATF0"/>
<feature type="transmembrane region" description="Helical" evidence="1">
    <location>
        <begin position="22"/>
        <end position="45"/>
    </location>
</feature>
<dbReference type="Proteomes" id="UP000054485">
    <property type="component" value="Unassembled WGS sequence"/>
</dbReference>
<dbReference type="PANTHER" id="PTHR35043:SF7">
    <property type="entry name" value="TRANSCRIPTION FACTOR DOMAIN-CONTAINING PROTEIN"/>
    <property type="match status" value="1"/>
</dbReference>
<dbReference type="EMBL" id="KN835446">
    <property type="protein sequence ID" value="KIK37507.1"/>
    <property type="molecule type" value="Genomic_DNA"/>
</dbReference>
<dbReference type="AlphaFoldDB" id="A0A0D0ATF0"/>
<protein>
    <submittedName>
        <fullName evidence="2">Uncharacterized protein</fullName>
    </submittedName>
</protein>
<evidence type="ECO:0000256" key="1">
    <source>
        <dbReference type="SAM" id="Phobius"/>
    </source>
</evidence>
<sequence>MIFGGIHCLGWNYLFQAHKEQILWRVASVGMACSPLILVVSMSLMGDAYVISIPDRYANSLTIIGTCIYGFSRITICVLMFLSLRSLSPGVYDTVAWTKFIPHVTS</sequence>
<keyword evidence="1" id="KW-1133">Transmembrane helix</keyword>
<keyword evidence="1" id="KW-0812">Transmembrane</keyword>
<gene>
    <name evidence="2" type="ORF">CY34DRAFT_92618</name>
</gene>
<keyword evidence="1" id="KW-0472">Membrane</keyword>
<evidence type="ECO:0000313" key="2">
    <source>
        <dbReference type="EMBL" id="KIK37507.1"/>
    </source>
</evidence>
<reference evidence="2 3" key="1">
    <citation type="submission" date="2014-04" db="EMBL/GenBank/DDBJ databases">
        <authorList>
            <consortium name="DOE Joint Genome Institute"/>
            <person name="Kuo A."/>
            <person name="Ruytinx J."/>
            <person name="Rineau F."/>
            <person name="Colpaert J."/>
            <person name="Kohler A."/>
            <person name="Nagy L.G."/>
            <person name="Floudas D."/>
            <person name="Copeland A."/>
            <person name="Barry K.W."/>
            <person name="Cichocki N."/>
            <person name="Veneault-Fourrey C."/>
            <person name="LaButti K."/>
            <person name="Lindquist E.A."/>
            <person name="Lipzen A."/>
            <person name="Lundell T."/>
            <person name="Morin E."/>
            <person name="Murat C."/>
            <person name="Sun H."/>
            <person name="Tunlid A."/>
            <person name="Henrissat B."/>
            <person name="Grigoriev I.V."/>
            <person name="Hibbett D.S."/>
            <person name="Martin F."/>
            <person name="Nordberg H.P."/>
            <person name="Cantor M.N."/>
            <person name="Hua S.X."/>
        </authorList>
    </citation>
    <scope>NUCLEOTIDE SEQUENCE [LARGE SCALE GENOMIC DNA]</scope>
    <source>
        <strain evidence="2 3">UH-Slu-Lm8-n1</strain>
    </source>
</reference>